<dbReference type="RefSeq" id="WP_146400022.1">
    <property type="nucleotide sequence ID" value="NZ_SJPQ01000002.1"/>
</dbReference>
<protein>
    <submittedName>
        <fullName evidence="1">Uncharacterized protein</fullName>
    </submittedName>
</protein>
<name>A0A5C5ZQZ1_9BACT</name>
<proteinExistence type="predicted"/>
<keyword evidence="2" id="KW-1185">Reference proteome</keyword>
<dbReference type="AlphaFoldDB" id="A0A5C5ZQZ1"/>
<accession>A0A5C5ZQZ1</accession>
<gene>
    <name evidence="1" type="ORF">Mal64_22110</name>
</gene>
<reference evidence="1 2" key="1">
    <citation type="submission" date="2019-02" db="EMBL/GenBank/DDBJ databases">
        <title>Deep-cultivation of Planctomycetes and their phenomic and genomic characterization uncovers novel biology.</title>
        <authorList>
            <person name="Wiegand S."/>
            <person name="Jogler M."/>
            <person name="Boedeker C."/>
            <person name="Pinto D."/>
            <person name="Vollmers J."/>
            <person name="Rivas-Marin E."/>
            <person name="Kohn T."/>
            <person name="Peeters S.H."/>
            <person name="Heuer A."/>
            <person name="Rast P."/>
            <person name="Oberbeckmann S."/>
            <person name="Bunk B."/>
            <person name="Jeske O."/>
            <person name="Meyerdierks A."/>
            <person name="Storesund J.E."/>
            <person name="Kallscheuer N."/>
            <person name="Luecker S."/>
            <person name="Lage O.M."/>
            <person name="Pohl T."/>
            <person name="Merkel B.J."/>
            <person name="Hornburger P."/>
            <person name="Mueller R.-W."/>
            <person name="Bruemmer F."/>
            <person name="Labrenz M."/>
            <person name="Spormann A.M."/>
            <person name="Op Den Camp H."/>
            <person name="Overmann J."/>
            <person name="Amann R."/>
            <person name="Jetten M.S.M."/>
            <person name="Mascher T."/>
            <person name="Medema M.H."/>
            <person name="Devos D.P."/>
            <person name="Kaster A.-K."/>
            <person name="Ovreas L."/>
            <person name="Rohde M."/>
            <person name="Galperin M.Y."/>
            <person name="Jogler C."/>
        </authorList>
    </citation>
    <scope>NUCLEOTIDE SEQUENCE [LARGE SCALE GENOMIC DNA]</scope>
    <source>
        <strain evidence="1 2">Mal64</strain>
    </source>
</reference>
<sequence>MANDSLHSSLRQLVDTGQGMAEVVDPETNRVFLVTERTDPQVTLPDVYIESKLAEARAEIEAGQTSAKSTAEILAEARRRLEANG</sequence>
<dbReference type="EMBL" id="SJPQ01000002">
    <property type="protein sequence ID" value="TWT88723.1"/>
    <property type="molecule type" value="Genomic_DNA"/>
</dbReference>
<evidence type="ECO:0000313" key="2">
    <source>
        <dbReference type="Proteomes" id="UP000315440"/>
    </source>
</evidence>
<dbReference type="Proteomes" id="UP000315440">
    <property type="component" value="Unassembled WGS sequence"/>
</dbReference>
<evidence type="ECO:0000313" key="1">
    <source>
        <dbReference type="EMBL" id="TWT88723.1"/>
    </source>
</evidence>
<dbReference type="OrthoDB" id="9955635at2"/>
<organism evidence="1 2">
    <name type="scientific">Pseudobythopirellula maris</name>
    <dbReference type="NCBI Taxonomy" id="2527991"/>
    <lineage>
        <taxon>Bacteria</taxon>
        <taxon>Pseudomonadati</taxon>
        <taxon>Planctomycetota</taxon>
        <taxon>Planctomycetia</taxon>
        <taxon>Pirellulales</taxon>
        <taxon>Lacipirellulaceae</taxon>
        <taxon>Pseudobythopirellula</taxon>
    </lineage>
</organism>
<comment type="caution">
    <text evidence="1">The sequence shown here is derived from an EMBL/GenBank/DDBJ whole genome shotgun (WGS) entry which is preliminary data.</text>
</comment>